<sequence length="127" mass="14741">MIYPMDYPVTIDYNRLASKILSMSQQVQCDDLGLDVLAVHRQEDGTFEKYNVSMLGYGFHGDIIVSSDMLRWMGPSRYNWVGILVLLTVGYWFRMSSPQIWTLILARHDDKYHLKREFSPKQAACSV</sequence>
<name>A0A3S4ZIE5_9PLAT</name>
<dbReference type="AlphaFoldDB" id="A0A3S4ZIE5"/>
<evidence type="ECO:0000313" key="2">
    <source>
        <dbReference type="EMBL" id="VEL12254.1"/>
    </source>
</evidence>
<comment type="caution">
    <text evidence="2">The sequence shown here is derived from an EMBL/GenBank/DDBJ whole genome shotgun (WGS) entry which is preliminary data.</text>
</comment>
<organism evidence="2 3">
    <name type="scientific">Protopolystoma xenopodis</name>
    <dbReference type="NCBI Taxonomy" id="117903"/>
    <lineage>
        <taxon>Eukaryota</taxon>
        <taxon>Metazoa</taxon>
        <taxon>Spiralia</taxon>
        <taxon>Lophotrochozoa</taxon>
        <taxon>Platyhelminthes</taxon>
        <taxon>Monogenea</taxon>
        <taxon>Polyopisthocotylea</taxon>
        <taxon>Polystomatidea</taxon>
        <taxon>Polystomatidae</taxon>
        <taxon>Protopolystoma</taxon>
    </lineage>
</organism>
<evidence type="ECO:0000256" key="1">
    <source>
        <dbReference type="SAM" id="Phobius"/>
    </source>
</evidence>
<dbReference type="Proteomes" id="UP000784294">
    <property type="component" value="Unassembled WGS sequence"/>
</dbReference>
<dbReference type="EMBL" id="CAAALY010014225">
    <property type="protein sequence ID" value="VEL12254.1"/>
    <property type="molecule type" value="Genomic_DNA"/>
</dbReference>
<proteinExistence type="predicted"/>
<protein>
    <submittedName>
        <fullName evidence="2">Uncharacterized protein</fullName>
    </submittedName>
</protein>
<keyword evidence="1" id="KW-1133">Transmembrane helix</keyword>
<keyword evidence="1" id="KW-0472">Membrane</keyword>
<dbReference type="Gene3D" id="2.60.200.40">
    <property type="match status" value="1"/>
</dbReference>
<keyword evidence="3" id="KW-1185">Reference proteome</keyword>
<dbReference type="InterPro" id="IPR016064">
    <property type="entry name" value="NAD/diacylglycerol_kinase_sf"/>
</dbReference>
<evidence type="ECO:0000313" key="3">
    <source>
        <dbReference type="Proteomes" id="UP000784294"/>
    </source>
</evidence>
<accession>A0A3S4ZIE5</accession>
<reference evidence="2" key="1">
    <citation type="submission" date="2018-11" db="EMBL/GenBank/DDBJ databases">
        <authorList>
            <consortium name="Pathogen Informatics"/>
        </authorList>
    </citation>
    <scope>NUCLEOTIDE SEQUENCE</scope>
</reference>
<keyword evidence="1" id="KW-0812">Transmembrane</keyword>
<gene>
    <name evidence="2" type="ORF">PXEA_LOCUS5694</name>
</gene>
<dbReference type="OrthoDB" id="6273460at2759"/>
<dbReference type="SUPFAM" id="SSF111331">
    <property type="entry name" value="NAD kinase/diacylglycerol kinase-like"/>
    <property type="match status" value="1"/>
</dbReference>
<feature type="transmembrane region" description="Helical" evidence="1">
    <location>
        <begin position="77"/>
        <end position="93"/>
    </location>
</feature>